<keyword evidence="8" id="KW-0808">Transferase</keyword>
<dbReference type="PANTHER" id="PTHR42648">
    <property type="entry name" value="TRANSPOSASE, PUTATIVE-RELATED"/>
    <property type="match status" value="1"/>
</dbReference>
<dbReference type="GO" id="GO:0004519">
    <property type="term" value="F:endonuclease activity"/>
    <property type="evidence" value="ECO:0007669"/>
    <property type="project" value="UniProtKB-KW"/>
</dbReference>
<dbReference type="GO" id="GO:0016787">
    <property type="term" value="F:hydrolase activity"/>
    <property type="evidence" value="ECO:0007669"/>
    <property type="project" value="UniProtKB-KW"/>
</dbReference>
<dbReference type="Proteomes" id="UP001165083">
    <property type="component" value="Unassembled WGS sequence"/>
</dbReference>
<dbReference type="GO" id="GO:0015074">
    <property type="term" value="P:DNA integration"/>
    <property type="evidence" value="ECO:0007669"/>
    <property type="project" value="UniProtKB-KW"/>
</dbReference>
<dbReference type="Gene3D" id="3.30.420.10">
    <property type="entry name" value="Ribonuclease H-like superfamily/Ribonuclease H"/>
    <property type="match status" value="1"/>
</dbReference>
<proteinExistence type="predicted"/>
<keyword evidence="3" id="KW-0255">Endonuclease</keyword>
<evidence type="ECO:0000256" key="2">
    <source>
        <dbReference type="ARBA" id="ARBA00022723"/>
    </source>
</evidence>
<dbReference type="GO" id="GO:0003676">
    <property type="term" value="F:nucleic acid binding"/>
    <property type="evidence" value="ECO:0007669"/>
    <property type="project" value="InterPro"/>
</dbReference>
<keyword evidence="1" id="KW-0540">Nuclease</keyword>
<gene>
    <name evidence="11" type="ORF">Plil01_001423300</name>
</gene>
<comment type="caution">
    <text evidence="11">The sequence shown here is derived from an EMBL/GenBank/DDBJ whole genome shotgun (WGS) entry which is preliminary data.</text>
</comment>
<evidence type="ECO:0000256" key="8">
    <source>
        <dbReference type="ARBA" id="ARBA00022932"/>
    </source>
</evidence>
<dbReference type="OrthoDB" id="89181at2759"/>
<keyword evidence="4" id="KW-0378">Hydrolase</keyword>
<keyword evidence="6" id="KW-0229">DNA integration</keyword>
<evidence type="ECO:0000256" key="5">
    <source>
        <dbReference type="ARBA" id="ARBA00022842"/>
    </source>
</evidence>
<keyword evidence="5" id="KW-0460">Magnesium</keyword>
<name>A0A9W6X857_9STRA</name>
<dbReference type="EMBL" id="BSXW01001075">
    <property type="protein sequence ID" value="GMF33409.1"/>
    <property type="molecule type" value="Genomic_DNA"/>
</dbReference>
<dbReference type="InterPro" id="IPR036397">
    <property type="entry name" value="RNaseH_sf"/>
</dbReference>
<dbReference type="GO" id="GO:0003964">
    <property type="term" value="F:RNA-directed DNA polymerase activity"/>
    <property type="evidence" value="ECO:0007669"/>
    <property type="project" value="UniProtKB-KW"/>
</dbReference>
<keyword evidence="9" id="KW-0233">DNA recombination</keyword>
<reference evidence="11" key="1">
    <citation type="submission" date="2023-04" db="EMBL/GenBank/DDBJ databases">
        <title>Phytophthora lilii NBRC 32176.</title>
        <authorList>
            <person name="Ichikawa N."/>
            <person name="Sato H."/>
            <person name="Tonouchi N."/>
        </authorList>
    </citation>
    <scope>NUCLEOTIDE SEQUENCE</scope>
    <source>
        <strain evidence="11">NBRC 32176</strain>
    </source>
</reference>
<dbReference type="GO" id="GO:0003887">
    <property type="term" value="F:DNA-directed DNA polymerase activity"/>
    <property type="evidence" value="ECO:0007669"/>
    <property type="project" value="UniProtKB-KW"/>
</dbReference>
<feature type="domain" description="Integrase catalytic" evidence="10">
    <location>
        <begin position="1"/>
        <end position="122"/>
    </location>
</feature>
<sequence>MNYTHVFFLKEKRESVRYFNDYLNIVKNRGGTDRIRVLHSDNGGEFTSAAFDKLCTDAGIERQFSEPDVHYQKGVAEITNRTLADMARCFILQANVPHNLWEYAIRNAVYMGNRVATGIIQN</sequence>
<dbReference type="InterPro" id="IPR039537">
    <property type="entry name" value="Retrotran_Ty1/copia-like"/>
</dbReference>
<accession>A0A9W6X857</accession>
<evidence type="ECO:0000256" key="7">
    <source>
        <dbReference type="ARBA" id="ARBA00022918"/>
    </source>
</evidence>
<evidence type="ECO:0000313" key="11">
    <source>
        <dbReference type="EMBL" id="GMF33409.1"/>
    </source>
</evidence>
<keyword evidence="2" id="KW-0479">Metal-binding</keyword>
<dbReference type="PANTHER" id="PTHR42648:SF11">
    <property type="entry name" value="TRANSPOSON TY4-P GAG-POL POLYPROTEIN"/>
    <property type="match status" value="1"/>
</dbReference>
<evidence type="ECO:0000256" key="1">
    <source>
        <dbReference type="ARBA" id="ARBA00022722"/>
    </source>
</evidence>
<evidence type="ECO:0000256" key="6">
    <source>
        <dbReference type="ARBA" id="ARBA00022908"/>
    </source>
</evidence>
<keyword evidence="12" id="KW-1185">Reference proteome</keyword>
<dbReference type="PROSITE" id="PS50994">
    <property type="entry name" value="INTEGRASE"/>
    <property type="match status" value="1"/>
</dbReference>
<evidence type="ECO:0000256" key="3">
    <source>
        <dbReference type="ARBA" id="ARBA00022759"/>
    </source>
</evidence>
<dbReference type="GO" id="GO:0046872">
    <property type="term" value="F:metal ion binding"/>
    <property type="evidence" value="ECO:0007669"/>
    <property type="project" value="UniProtKB-KW"/>
</dbReference>
<keyword evidence="8" id="KW-0239">DNA-directed DNA polymerase</keyword>
<keyword evidence="8" id="KW-0548">Nucleotidyltransferase</keyword>
<dbReference type="GO" id="GO:0006310">
    <property type="term" value="P:DNA recombination"/>
    <property type="evidence" value="ECO:0007669"/>
    <property type="project" value="UniProtKB-KW"/>
</dbReference>
<evidence type="ECO:0000256" key="9">
    <source>
        <dbReference type="ARBA" id="ARBA00023172"/>
    </source>
</evidence>
<evidence type="ECO:0000259" key="10">
    <source>
        <dbReference type="PROSITE" id="PS50994"/>
    </source>
</evidence>
<keyword evidence="7" id="KW-0695">RNA-directed DNA polymerase</keyword>
<dbReference type="InterPro" id="IPR001584">
    <property type="entry name" value="Integrase_cat-core"/>
</dbReference>
<dbReference type="InterPro" id="IPR012337">
    <property type="entry name" value="RNaseH-like_sf"/>
</dbReference>
<dbReference type="SUPFAM" id="SSF53098">
    <property type="entry name" value="Ribonuclease H-like"/>
    <property type="match status" value="1"/>
</dbReference>
<organism evidence="11 12">
    <name type="scientific">Phytophthora lilii</name>
    <dbReference type="NCBI Taxonomy" id="2077276"/>
    <lineage>
        <taxon>Eukaryota</taxon>
        <taxon>Sar</taxon>
        <taxon>Stramenopiles</taxon>
        <taxon>Oomycota</taxon>
        <taxon>Peronosporomycetes</taxon>
        <taxon>Peronosporales</taxon>
        <taxon>Peronosporaceae</taxon>
        <taxon>Phytophthora</taxon>
    </lineage>
</organism>
<protein>
    <submittedName>
        <fullName evidence="11">Unnamed protein product</fullName>
    </submittedName>
</protein>
<dbReference type="AlphaFoldDB" id="A0A9W6X857"/>
<evidence type="ECO:0000256" key="4">
    <source>
        <dbReference type="ARBA" id="ARBA00022801"/>
    </source>
</evidence>
<evidence type="ECO:0000313" key="12">
    <source>
        <dbReference type="Proteomes" id="UP001165083"/>
    </source>
</evidence>